<dbReference type="Proteomes" id="UP000274920">
    <property type="component" value="Unassembled WGS sequence"/>
</dbReference>
<dbReference type="PANTHER" id="PTHR37299">
    <property type="entry name" value="TRANSCRIPTIONAL REGULATOR-RELATED"/>
    <property type="match status" value="1"/>
</dbReference>
<dbReference type="GO" id="GO:0000156">
    <property type="term" value="F:phosphorelay response regulator activity"/>
    <property type="evidence" value="ECO:0007669"/>
    <property type="project" value="InterPro"/>
</dbReference>
<protein>
    <submittedName>
        <fullName evidence="2">LytTR family transcriptional regulator</fullName>
    </submittedName>
</protein>
<accession>A0A426DMJ0</accession>
<reference evidence="2" key="1">
    <citation type="submission" date="2018-10" db="EMBL/GenBank/DDBJ databases">
        <title>Schaedlerella arabinophila gen. nov. sp. nov., isolated from the mouse intestinal tract and comparative analysis with the genome of the closely related altered Schaedler flora strain ASF502.</title>
        <authorList>
            <person name="Miyake S."/>
            <person name="Soh M."/>
            <person name="Seedorf H."/>
        </authorList>
    </citation>
    <scope>NUCLEOTIDE SEQUENCE [LARGE SCALE GENOMIC DNA]</scope>
    <source>
        <strain evidence="2">DSM 106076</strain>
    </source>
</reference>
<dbReference type="Gene3D" id="2.40.50.1020">
    <property type="entry name" value="LytTr DNA-binding domain"/>
    <property type="match status" value="1"/>
</dbReference>
<evidence type="ECO:0000313" key="2">
    <source>
        <dbReference type="EMBL" id="RRK33995.1"/>
    </source>
</evidence>
<evidence type="ECO:0000313" key="3">
    <source>
        <dbReference type="Proteomes" id="UP000274920"/>
    </source>
</evidence>
<name>A0A426DMJ0_9FIRM</name>
<dbReference type="InterPro" id="IPR007492">
    <property type="entry name" value="LytTR_DNA-bd_dom"/>
</dbReference>
<dbReference type="RefSeq" id="WP_125129170.1">
    <property type="nucleotide sequence ID" value="NZ_RHJS01000002.1"/>
</dbReference>
<dbReference type="EMBL" id="RHJS01000002">
    <property type="protein sequence ID" value="RRK33995.1"/>
    <property type="molecule type" value="Genomic_DNA"/>
</dbReference>
<comment type="caution">
    <text evidence="2">The sequence shown here is derived from an EMBL/GenBank/DDBJ whole genome shotgun (WGS) entry which is preliminary data.</text>
</comment>
<dbReference type="InterPro" id="IPR046947">
    <property type="entry name" value="LytR-like"/>
</dbReference>
<dbReference type="AlphaFoldDB" id="A0A426DMJ0"/>
<organism evidence="2 3">
    <name type="scientific">Schaedlerella arabinosiphila</name>
    <dbReference type="NCBI Taxonomy" id="2044587"/>
    <lineage>
        <taxon>Bacteria</taxon>
        <taxon>Bacillati</taxon>
        <taxon>Bacillota</taxon>
        <taxon>Clostridia</taxon>
        <taxon>Lachnospirales</taxon>
        <taxon>Lachnospiraceae</taxon>
        <taxon>Schaedlerella</taxon>
    </lineage>
</organism>
<dbReference type="GO" id="GO:0003677">
    <property type="term" value="F:DNA binding"/>
    <property type="evidence" value="ECO:0007669"/>
    <property type="project" value="InterPro"/>
</dbReference>
<sequence>MDWIQELTQKESLCCSLIAFLDEHGFSGLEKALQLYSKAQAEYICKTKAAVTRIKMDDIYYLEIQTHTITIHTGYETYQKYGSLADELKFLAPYGFIRCRQNCLVSFEKIQSICDNTIYLTNHIQLHMSQRYAPKVLAAFARSRVLR</sequence>
<dbReference type="PANTHER" id="PTHR37299:SF1">
    <property type="entry name" value="STAGE 0 SPORULATION PROTEIN A HOMOLOG"/>
    <property type="match status" value="1"/>
</dbReference>
<dbReference type="PROSITE" id="PS50930">
    <property type="entry name" value="HTH_LYTTR"/>
    <property type="match status" value="1"/>
</dbReference>
<gene>
    <name evidence="2" type="ORF">EBB54_23565</name>
</gene>
<dbReference type="Pfam" id="PF04397">
    <property type="entry name" value="LytTR"/>
    <property type="match status" value="1"/>
</dbReference>
<keyword evidence="3" id="KW-1185">Reference proteome</keyword>
<evidence type="ECO:0000259" key="1">
    <source>
        <dbReference type="PROSITE" id="PS50930"/>
    </source>
</evidence>
<proteinExistence type="predicted"/>
<feature type="domain" description="HTH LytTR-type" evidence="1">
    <location>
        <begin position="45"/>
        <end position="142"/>
    </location>
</feature>
<dbReference type="SMART" id="SM00850">
    <property type="entry name" value="LytTR"/>
    <property type="match status" value="1"/>
</dbReference>